<reference evidence="1 2" key="1">
    <citation type="submission" date="2018-07" db="EMBL/GenBank/DDBJ databases">
        <title>Mechanisms of high-level aminoglycoside resistance among Gram-negative pathogens in Brazil.</title>
        <authorList>
            <person name="Ballaben A.S."/>
            <person name="Darini A.L.C."/>
            <person name="Doi Y."/>
        </authorList>
    </citation>
    <scope>NUCLEOTIDE SEQUENCE [LARGE SCALE GENOMIC DNA]</scope>
    <source>
        <strain evidence="1 2">B2-305</strain>
    </source>
</reference>
<comment type="caution">
    <text evidence="1">The sequence shown here is derived from an EMBL/GenBank/DDBJ whole genome shotgun (WGS) entry which is preliminary data.</text>
</comment>
<proteinExistence type="predicted"/>
<dbReference type="AlphaFoldDB" id="A0A367LTP3"/>
<evidence type="ECO:0000313" key="2">
    <source>
        <dbReference type="Proteomes" id="UP000253594"/>
    </source>
</evidence>
<dbReference type="EMBL" id="QORE01004226">
    <property type="protein sequence ID" value="RCI63276.1"/>
    <property type="molecule type" value="Genomic_DNA"/>
</dbReference>
<keyword evidence="1" id="KW-0645">Protease</keyword>
<organism evidence="1 2">
    <name type="scientific">Pseudomonas aeruginosa</name>
    <dbReference type="NCBI Taxonomy" id="287"/>
    <lineage>
        <taxon>Bacteria</taxon>
        <taxon>Pseudomonadati</taxon>
        <taxon>Pseudomonadota</taxon>
        <taxon>Gammaproteobacteria</taxon>
        <taxon>Pseudomonadales</taxon>
        <taxon>Pseudomonadaceae</taxon>
        <taxon>Pseudomonas</taxon>
    </lineage>
</organism>
<evidence type="ECO:0000313" key="1">
    <source>
        <dbReference type="EMBL" id="RCI63276.1"/>
    </source>
</evidence>
<name>A0A367LTP3_PSEAI</name>
<keyword evidence="1" id="KW-0378">Hydrolase</keyword>
<feature type="non-terminal residue" evidence="1">
    <location>
        <position position="1"/>
    </location>
</feature>
<sequence>GKLVSSRKPEDIPAFNRRFIEILAG</sequence>
<dbReference type="GO" id="GO:0006508">
    <property type="term" value="P:proteolysis"/>
    <property type="evidence" value="ECO:0007669"/>
    <property type="project" value="UniProtKB-KW"/>
</dbReference>
<dbReference type="Proteomes" id="UP000253594">
    <property type="component" value="Unassembled WGS sequence"/>
</dbReference>
<dbReference type="GO" id="GO:0008233">
    <property type="term" value="F:peptidase activity"/>
    <property type="evidence" value="ECO:0007669"/>
    <property type="project" value="UniProtKB-KW"/>
</dbReference>
<protein>
    <submittedName>
        <fullName evidence="1">Protease</fullName>
    </submittedName>
</protein>
<gene>
    <name evidence="1" type="ORF">DT376_45570</name>
</gene>
<accession>A0A367LTP3</accession>